<protein>
    <submittedName>
        <fullName evidence="2">Uncharacterized protein</fullName>
    </submittedName>
</protein>
<keyword evidence="1" id="KW-0472">Membrane</keyword>
<keyword evidence="1" id="KW-0812">Transmembrane</keyword>
<feature type="transmembrane region" description="Helical" evidence="1">
    <location>
        <begin position="12"/>
        <end position="35"/>
    </location>
</feature>
<dbReference type="EMBL" id="BARV01028428">
    <property type="protein sequence ID" value="GAI33854.1"/>
    <property type="molecule type" value="Genomic_DNA"/>
</dbReference>
<accession>X1PSJ9</accession>
<comment type="caution">
    <text evidence="2">The sequence shown here is derived from an EMBL/GenBank/DDBJ whole genome shotgun (WGS) entry which is preliminary data.</text>
</comment>
<organism evidence="2">
    <name type="scientific">marine sediment metagenome</name>
    <dbReference type="NCBI Taxonomy" id="412755"/>
    <lineage>
        <taxon>unclassified sequences</taxon>
        <taxon>metagenomes</taxon>
        <taxon>ecological metagenomes</taxon>
    </lineage>
</organism>
<keyword evidence="1" id="KW-1133">Transmembrane helix</keyword>
<feature type="non-terminal residue" evidence="2">
    <location>
        <position position="50"/>
    </location>
</feature>
<gene>
    <name evidence="2" type="ORF">S06H3_45513</name>
</gene>
<dbReference type="AlphaFoldDB" id="X1PSJ9"/>
<evidence type="ECO:0000256" key="1">
    <source>
        <dbReference type="SAM" id="Phobius"/>
    </source>
</evidence>
<evidence type="ECO:0000313" key="2">
    <source>
        <dbReference type="EMBL" id="GAI33854.1"/>
    </source>
</evidence>
<proteinExistence type="predicted"/>
<name>X1PSJ9_9ZZZZ</name>
<sequence length="50" mass="5422">MRKSIKWTLKGFGIFVGVVLIIIIVFIISAVVSGIKEASTPETISAETQE</sequence>
<reference evidence="2" key="1">
    <citation type="journal article" date="2014" name="Front. Microbiol.">
        <title>High frequency of phylogenetically diverse reductive dehalogenase-homologous genes in deep subseafloor sedimentary metagenomes.</title>
        <authorList>
            <person name="Kawai M."/>
            <person name="Futagami T."/>
            <person name="Toyoda A."/>
            <person name="Takaki Y."/>
            <person name="Nishi S."/>
            <person name="Hori S."/>
            <person name="Arai W."/>
            <person name="Tsubouchi T."/>
            <person name="Morono Y."/>
            <person name="Uchiyama I."/>
            <person name="Ito T."/>
            <person name="Fujiyama A."/>
            <person name="Inagaki F."/>
            <person name="Takami H."/>
        </authorList>
    </citation>
    <scope>NUCLEOTIDE SEQUENCE</scope>
    <source>
        <strain evidence="2">Expedition CK06-06</strain>
    </source>
</reference>